<keyword evidence="2" id="KW-0560">Oxidoreductase</keyword>
<evidence type="ECO:0000313" key="3">
    <source>
        <dbReference type="EMBL" id="MBB4895023.1"/>
    </source>
</evidence>
<dbReference type="InterPro" id="IPR002397">
    <property type="entry name" value="Cyt_P450_B"/>
</dbReference>
<proteinExistence type="inferred from homology"/>
<dbReference type="PANTHER" id="PTHR46696:SF3">
    <property type="entry name" value="PULCHERRIMINIC ACID SYNTHASE"/>
    <property type="match status" value="1"/>
</dbReference>
<organism evidence="3 4">
    <name type="scientific">Streptomyces olivoverticillatus</name>
    <dbReference type="NCBI Taxonomy" id="66427"/>
    <lineage>
        <taxon>Bacteria</taxon>
        <taxon>Bacillati</taxon>
        <taxon>Actinomycetota</taxon>
        <taxon>Actinomycetes</taxon>
        <taxon>Kitasatosporales</taxon>
        <taxon>Streptomycetaceae</taxon>
        <taxon>Streptomyces</taxon>
    </lineage>
</organism>
<dbReference type="RefSeq" id="WP_184350775.1">
    <property type="nucleotide sequence ID" value="NZ_JACHJH010000006.1"/>
</dbReference>
<dbReference type="SUPFAM" id="SSF48264">
    <property type="entry name" value="Cytochrome P450"/>
    <property type="match status" value="1"/>
</dbReference>
<comment type="caution">
    <text evidence="3">The sequence shown here is derived from an EMBL/GenBank/DDBJ whole genome shotgun (WGS) entry which is preliminary data.</text>
</comment>
<evidence type="ECO:0000256" key="2">
    <source>
        <dbReference type="RuleBase" id="RU000461"/>
    </source>
</evidence>
<keyword evidence="4" id="KW-1185">Reference proteome</keyword>
<dbReference type="InterPro" id="IPR017972">
    <property type="entry name" value="Cyt_P450_CS"/>
</dbReference>
<keyword evidence="2" id="KW-0503">Monooxygenase</keyword>
<dbReference type="GO" id="GO:0005506">
    <property type="term" value="F:iron ion binding"/>
    <property type="evidence" value="ECO:0007669"/>
    <property type="project" value="InterPro"/>
</dbReference>
<dbReference type="PROSITE" id="PS00086">
    <property type="entry name" value="CYTOCHROME_P450"/>
    <property type="match status" value="1"/>
</dbReference>
<keyword evidence="2" id="KW-0408">Iron</keyword>
<name>A0A7W7PN19_9ACTN</name>
<dbReference type="AlphaFoldDB" id="A0A7W7PN19"/>
<protein>
    <submittedName>
        <fullName evidence="3">Cytochrome P450</fullName>
    </submittedName>
</protein>
<dbReference type="PRINTS" id="PR00359">
    <property type="entry name" value="BP450"/>
</dbReference>
<keyword evidence="2" id="KW-0349">Heme</keyword>
<dbReference type="GO" id="GO:0016705">
    <property type="term" value="F:oxidoreductase activity, acting on paired donors, with incorporation or reduction of molecular oxygen"/>
    <property type="evidence" value="ECO:0007669"/>
    <property type="project" value="InterPro"/>
</dbReference>
<dbReference type="Pfam" id="PF00067">
    <property type="entry name" value="p450"/>
    <property type="match status" value="1"/>
</dbReference>
<evidence type="ECO:0000313" key="4">
    <source>
        <dbReference type="Proteomes" id="UP000556084"/>
    </source>
</evidence>
<dbReference type="PANTHER" id="PTHR46696">
    <property type="entry name" value="P450, PUTATIVE (EUROFUNG)-RELATED"/>
    <property type="match status" value="1"/>
</dbReference>
<dbReference type="GO" id="GO:0004497">
    <property type="term" value="F:monooxygenase activity"/>
    <property type="evidence" value="ECO:0007669"/>
    <property type="project" value="UniProtKB-KW"/>
</dbReference>
<dbReference type="EMBL" id="JACHJH010000006">
    <property type="protein sequence ID" value="MBB4895023.1"/>
    <property type="molecule type" value="Genomic_DNA"/>
</dbReference>
<sequence length="427" mass="47144">MSEPSDITTGAGAGADHCPALSPESISTTFLTPGSPGLHPLLKRLRDEAPVFFSEKLGTWVVTRYDDVAGILKDAELFPSSTRSFILAGVPAEVREVLEDTCTFAAPNMGFDGSPVHERLRRPVTQYFSHRGVARLESRITGIAERHVRAFPAEPPADLVEAYARPLSADIVIELAGLPAADHDRILRYHRALNDFFFGQPPEHLQLGYAKDVKEWEGYLAGVIAERRRAPRDDLISLLTRKVARGEAQYSDEELISFFSFDIVTAGIRPTGFALVNLCNELLSEPERWESLREEPARFDGLFHETLRRSGLALGVFRKTAADAQVGGVVIPAGAAVWALTASANRDERHFPHPDAFDPHRPLLGSSLHFSQGLHYCLGVNLARTVTRAGLTALMRHRPGLRLVRGQERVYEPGINVIAPARLLLEW</sequence>
<dbReference type="Proteomes" id="UP000556084">
    <property type="component" value="Unassembled WGS sequence"/>
</dbReference>
<gene>
    <name evidence="3" type="ORF">FHS39_004090</name>
</gene>
<dbReference type="GO" id="GO:0020037">
    <property type="term" value="F:heme binding"/>
    <property type="evidence" value="ECO:0007669"/>
    <property type="project" value="InterPro"/>
</dbReference>
<reference evidence="3 4" key="1">
    <citation type="submission" date="2020-08" db="EMBL/GenBank/DDBJ databases">
        <title>Genomic Encyclopedia of Type Strains, Phase III (KMG-III): the genomes of soil and plant-associated and newly described type strains.</title>
        <authorList>
            <person name="Whitman W."/>
        </authorList>
    </citation>
    <scope>NUCLEOTIDE SEQUENCE [LARGE SCALE GENOMIC DNA]</scope>
    <source>
        <strain evidence="3 4">CECT 3266</strain>
    </source>
</reference>
<keyword evidence="2" id="KW-0479">Metal-binding</keyword>
<accession>A0A7W7PN19</accession>
<dbReference type="InterPro" id="IPR036396">
    <property type="entry name" value="Cyt_P450_sf"/>
</dbReference>
<dbReference type="InterPro" id="IPR001128">
    <property type="entry name" value="Cyt_P450"/>
</dbReference>
<comment type="similarity">
    <text evidence="1 2">Belongs to the cytochrome P450 family.</text>
</comment>
<evidence type="ECO:0000256" key="1">
    <source>
        <dbReference type="ARBA" id="ARBA00010617"/>
    </source>
</evidence>
<dbReference type="Gene3D" id="1.10.630.10">
    <property type="entry name" value="Cytochrome P450"/>
    <property type="match status" value="1"/>
</dbReference>